<organism evidence="3 4">
    <name type="scientific">Listeria rocourtiae</name>
    <dbReference type="NCBI Taxonomy" id="647910"/>
    <lineage>
        <taxon>Bacteria</taxon>
        <taxon>Bacillati</taxon>
        <taxon>Bacillota</taxon>
        <taxon>Bacilli</taxon>
        <taxon>Bacillales</taxon>
        <taxon>Listeriaceae</taxon>
        <taxon>Listeria</taxon>
    </lineage>
</organism>
<dbReference type="NCBIfam" id="TIGR03696">
    <property type="entry name" value="Rhs_assc_core"/>
    <property type="match status" value="1"/>
</dbReference>
<evidence type="ECO:0000313" key="4">
    <source>
        <dbReference type="Proteomes" id="UP000295558"/>
    </source>
</evidence>
<dbReference type="InterPro" id="IPR050708">
    <property type="entry name" value="T6SS_VgrG/RHS"/>
</dbReference>
<evidence type="ECO:0000256" key="1">
    <source>
        <dbReference type="ARBA" id="ARBA00022737"/>
    </source>
</evidence>
<evidence type="ECO:0000259" key="2">
    <source>
        <dbReference type="Pfam" id="PF25023"/>
    </source>
</evidence>
<dbReference type="STRING" id="1265846.PROCOU_17705"/>
<protein>
    <submittedName>
        <fullName evidence="3">RHS repeat-associated protein</fullName>
    </submittedName>
</protein>
<dbReference type="RefSeq" id="WP_243832160.1">
    <property type="nucleotide sequence ID" value="NZ_SNZK01000036.1"/>
</dbReference>
<feature type="domain" description="Teneurin-like YD-shell" evidence="2">
    <location>
        <begin position="5"/>
        <end position="212"/>
    </location>
</feature>
<feature type="non-terminal residue" evidence="3">
    <location>
        <position position="1"/>
    </location>
</feature>
<dbReference type="Proteomes" id="UP000295558">
    <property type="component" value="Unassembled WGS sequence"/>
</dbReference>
<dbReference type="InterPro" id="IPR056823">
    <property type="entry name" value="TEN-like_YD-shell"/>
</dbReference>
<dbReference type="PANTHER" id="PTHR32305">
    <property type="match status" value="1"/>
</dbReference>
<keyword evidence="1" id="KW-0677">Repeat</keyword>
<name>A0A4R6ZED5_9LIST</name>
<dbReference type="Pfam" id="PF25023">
    <property type="entry name" value="TEN_YD-shell"/>
    <property type="match status" value="1"/>
</dbReference>
<sequence length="379" mass="42984">QLTAWNGDKLTYDTNGNRLSDGTYTYTWDTADQLTAITKKGETIPFATYQYDDDNRRVEKTVHGQTTKYYYDGDSIDVLYETDGAGTVQRQYVYSDSNVRMAMKVGAKTVFYHYNAHGDVVALTNEAGDMVAEYSYDAWGNVLQATETTNEAKQNPFGYAGYTYDKEIGMYYLMARYYEPEQGIFISVDPDPGDEDDPLTMNSYNYANNNPVMHIDPDGHWVWFVVNAGFAIYDGYKSYKKTKSWKKAGIAAAKGALGGGKFKLGRKALKVAAKFRSGRYKQSYRSAKKVQKSVGGSLSRAKSGKGWRLHTKVSNNKTVTTRFMNGGSGRRKKPYYRISHQDKGSVDRYGNYSNNRDVTHINLKRGSHRNISKIIKRWR</sequence>
<dbReference type="InterPro" id="IPR022385">
    <property type="entry name" value="Rhs_assc_core"/>
</dbReference>
<reference evidence="3 4" key="1">
    <citation type="submission" date="2019-03" db="EMBL/GenBank/DDBJ databases">
        <title>Genomic Encyclopedia of Type Strains, Phase III (KMG-III): the genomes of soil and plant-associated and newly described type strains.</title>
        <authorList>
            <person name="Whitman W."/>
        </authorList>
    </citation>
    <scope>NUCLEOTIDE SEQUENCE [LARGE SCALE GENOMIC DNA]</scope>
    <source>
        <strain evidence="3 4">CECT 7972</strain>
    </source>
</reference>
<gene>
    <name evidence="3" type="ORF">DFP96_1363</name>
</gene>
<dbReference type="EMBL" id="SNZK01000036">
    <property type="protein sequence ID" value="TDR50164.1"/>
    <property type="molecule type" value="Genomic_DNA"/>
</dbReference>
<dbReference type="PANTHER" id="PTHR32305:SF17">
    <property type="entry name" value="TRNA NUCLEASE WAPA"/>
    <property type="match status" value="1"/>
</dbReference>
<dbReference type="AlphaFoldDB" id="A0A4R6ZED5"/>
<keyword evidence="4" id="KW-1185">Reference proteome</keyword>
<proteinExistence type="predicted"/>
<accession>A0A4R6ZED5</accession>
<dbReference type="Gene3D" id="2.180.10.10">
    <property type="entry name" value="RHS repeat-associated core"/>
    <property type="match status" value="1"/>
</dbReference>
<evidence type="ECO:0000313" key="3">
    <source>
        <dbReference type="EMBL" id="TDR50164.1"/>
    </source>
</evidence>
<comment type="caution">
    <text evidence="3">The sequence shown here is derived from an EMBL/GenBank/DDBJ whole genome shotgun (WGS) entry which is preliminary data.</text>
</comment>